<reference evidence="12" key="1">
    <citation type="journal article" date="2019" name="Int. J. Syst. Evol. Microbiol.">
        <title>The Global Catalogue of Microorganisms (GCM) 10K type strain sequencing project: providing services to taxonomists for standard genome sequencing and annotation.</title>
        <authorList>
            <consortium name="The Broad Institute Genomics Platform"/>
            <consortium name="The Broad Institute Genome Sequencing Center for Infectious Disease"/>
            <person name="Wu L."/>
            <person name="Ma J."/>
        </authorList>
    </citation>
    <scope>NUCLEOTIDE SEQUENCE [LARGE SCALE GENOMIC DNA]</scope>
    <source>
        <strain evidence="12">IBRC-M 10987</strain>
    </source>
</reference>
<evidence type="ECO:0000259" key="10">
    <source>
        <dbReference type="PROSITE" id="PS50110"/>
    </source>
</evidence>
<dbReference type="PROSITE" id="PS00041">
    <property type="entry name" value="HTH_ARAC_FAMILY_1"/>
    <property type="match status" value="1"/>
</dbReference>
<dbReference type="InterPro" id="IPR018062">
    <property type="entry name" value="HTH_AraC-typ_CS"/>
</dbReference>
<evidence type="ECO:0000259" key="9">
    <source>
        <dbReference type="PROSITE" id="PS01124"/>
    </source>
</evidence>
<keyword evidence="6" id="KW-0238">DNA-binding</keyword>
<dbReference type="Gene3D" id="3.40.50.2300">
    <property type="match status" value="1"/>
</dbReference>
<evidence type="ECO:0000256" key="2">
    <source>
        <dbReference type="ARBA" id="ARBA00022490"/>
    </source>
</evidence>
<dbReference type="SUPFAM" id="SSF52172">
    <property type="entry name" value="CheY-like"/>
    <property type="match status" value="1"/>
</dbReference>
<evidence type="ECO:0000256" key="4">
    <source>
        <dbReference type="ARBA" id="ARBA00023012"/>
    </source>
</evidence>
<dbReference type="InterPro" id="IPR001789">
    <property type="entry name" value="Sig_transdc_resp-reg_receiver"/>
</dbReference>
<comment type="caution">
    <text evidence="11">The sequence shown here is derived from an EMBL/GenBank/DDBJ whole genome shotgun (WGS) entry which is preliminary data.</text>
</comment>
<dbReference type="EMBL" id="JBHSAM010000028">
    <property type="protein sequence ID" value="MFC4101476.1"/>
    <property type="molecule type" value="Genomic_DNA"/>
</dbReference>
<keyword evidence="7" id="KW-0804">Transcription</keyword>
<dbReference type="CDD" id="cd17536">
    <property type="entry name" value="REC_YesN-like"/>
    <property type="match status" value="1"/>
</dbReference>
<dbReference type="InterPro" id="IPR011006">
    <property type="entry name" value="CheY-like_superfamily"/>
</dbReference>
<organism evidence="11 12">
    <name type="scientific">Paenibacillus xanthanilyticus</name>
    <dbReference type="NCBI Taxonomy" id="1783531"/>
    <lineage>
        <taxon>Bacteria</taxon>
        <taxon>Bacillati</taxon>
        <taxon>Bacillota</taxon>
        <taxon>Bacilli</taxon>
        <taxon>Bacillales</taxon>
        <taxon>Paenibacillaceae</taxon>
        <taxon>Paenibacillus</taxon>
    </lineage>
</organism>
<evidence type="ECO:0000256" key="3">
    <source>
        <dbReference type="ARBA" id="ARBA00022553"/>
    </source>
</evidence>
<dbReference type="PANTHER" id="PTHR42713:SF3">
    <property type="entry name" value="TRANSCRIPTIONAL REGULATORY PROTEIN HPTR"/>
    <property type="match status" value="1"/>
</dbReference>
<gene>
    <name evidence="11" type="ORF">ACFOZ8_17675</name>
</gene>
<feature type="modified residue" description="4-aspartylphosphate" evidence="8">
    <location>
        <position position="57"/>
    </location>
</feature>
<proteinExistence type="predicted"/>
<evidence type="ECO:0000313" key="11">
    <source>
        <dbReference type="EMBL" id="MFC4101476.1"/>
    </source>
</evidence>
<keyword evidence="3 8" id="KW-0597">Phosphoprotein</keyword>
<dbReference type="SUPFAM" id="SSF46689">
    <property type="entry name" value="Homeodomain-like"/>
    <property type="match status" value="1"/>
</dbReference>
<dbReference type="RefSeq" id="WP_377776295.1">
    <property type="nucleotide sequence ID" value="NZ_JBHUHA010000001.1"/>
</dbReference>
<accession>A0ABV8K669</accession>
<dbReference type="SMART" id="SM00342">
    <property type="entry name" value="HTH_ARAC"/>
    <property type="match status" value="1"/>
</dbReference>
<evidence type="ECO:0000256" key="5">
    <source>
        <dbReference type="ARBA" id="ARBA00023015"/>
    </source>
</evidence>
<dbReference type="Pfam" id="PF00072">
    <property type="entry name" value="Response_reg"/>
    <property type="match status" value="1"/>
</dbReference>
<dbReference type="PANTHER" id="PTHR42713">
    <property type="entry name" value="HISTIDINE KINASE-RELATED"/>
    <property type="match status" value="1"/>
</dbReference>
<evidence type="ECO:0000256" key="7">
    <source>
        <dbReference type="ARBA" id="ARBA00023163"/>
    </source>
</evidence>
<evidence type="ECO:0000256" key="8">
    <source>
        <dbReference type="PROSITE-ProRule" id="PRU00169"/>
    </source>
</evidence>
<dbReference type="PROSITE" id="PS50110">
    <property type="entry name" value="RESPONSE_REGULATORY"/>
    <property type="match status" value="1"/>
</dbReference>
<protein>
    <submittedName>
        <fullName evidence="11">Response regulator</fullName>
    </submittedName>
</protein>
<evidence type="ECO:0000256" key="1">
    <source>
        <dbReference type="ARBA" id="ARBA00004496"/>
    </source>
</evidence>
<dbReference type="InterPro" id="IPR051552">
    <property type="entry name" value="HptR"/>
</dbReference>
<dbReference type="PRINTS" id="PR00032">
    <property type="entry name" value="HTHARAC"/>
</dbReference>
<keyword evidence="2" id="KW-0963">Cytoplasm</keyword>
<dbReference type="InterPro" id="IPR020449">
    <property type="entry name" value="Tscrpt_reg_AraC-type_HTH"/>
</dbReference>
<feature type="domain" description="HTH araC/xylS-type" evidence="9">
    <location>
        <begin position="282"/>
        <end position="381"/>
    </location>
</feature>
<feature type="domain" description="Response regulatory" evidence="10">
    <location>
        <begin position="5"/>
        <end position="122"/>
    </location>
</feature>
<evidence type="ECO:0000256" key="6">
    <source>
        <dbReference type="ARBA" id="ARBA00023125"/>
    </source>
</evidence>
<dbReference type="SMART" id="SM00448">
    <property type="entry name" value="REC"/>
    <property type="match status" value="1"/>
</dbReference>
<name>A0ABV8K669_9BACL</name>
<dbReference type="Gene3D" id="1.10.10.60">
    <property type="entry name" value="Homeodomain-like"/>
    <property type="match status" value="2"/>
</dbReference>
<dbReference type="Proteomes" id="UP001595715">
    <property type="component" value="Unassembled WGS sequence"/>
</dbReference>
<dbReference type="InterPro" id="IPR018060">
    <property type="entry name" value="HTH_AraC"/>
</dbReference>
<keyword evidence="4" id="KW-0902">Two-component regulatory system</keyword>
<dbReference type="Pfam" id="PF12833">
    <property type="entry name" value="HTH_18"/>
    <property type="match status" value="1"/>
</dbReference>
<comment type="subcellular location">
    <subcellularLocation>
        <location evidence="1">Cytoplasm</location>
    </subcellularLocation>
</comment>
<dbReference type="InterPro" id="IPR009057">
    <property type="entry name" value="Homeodomain-like_sf"/>
</dbReference>
<keyword evidence="12" id="KW-1185">Reference proteome</keyword>
<dbReference type="PROSITE" id="PS01124">
    <property type="entry name" value="HTH_ARAC_FAMILY_2"/>
    <property type="match status" value="1"/>
</dbReference>
<sequence length="385" mass="43564">MRMLRMLIVEDERWEREGLAAFWNWGEFGIGEVDTAVDGIDGLEKALSRPPDLVMTDIRMPGMDGLEMAKQLRERLPDVRIIVLTGYDDFGFARQAIRFGASDYVLKPIEEDELRKTVEKVAAECRQLAEGRQREPVRAVQWAKFYGLIGAIGVEAEEEAKRAFAPKAADFARACQELARDIRLQAAAFRLDVIDARIGELFARFREEPGAGQELTVTIVNALLTELLLLSGEHELPDAVRPQRLLGYASLIEIEQAVRDYMAQWLRRMEEKRLNKDDFVIRKVSELVEAQYGSTALSVTMLAEAAFLSANHLGVVFKKATGKTVHEYIAEVRMAKAEEQLRLSKRKVAQIAAEVGIPNTSYFCSLFKQAYGMTPGEYQELMQRR</sequence>
<keyword evidence="5" id="KW-0805">Transcription regulation</keyword>
<evidence type="ECO:0000313" key="12">
    <source>
        <dbReference type="Proteomes" id="UP001595715"/>
    </source>
</evidence>